<keyword evidence="2" id="KW-1185">Reference proteome</keyword>
<gene>
    <name evidence="1" type="ORF">NP233_g12633</name>
</gene>
<name>A0AAD5VG07_9AGAR</name>
<sequence>MQAAKRVENWDPWHTLRSPSSLPTISLKKDFDTYIKEFAAYLDEFPEGFIIIDGLDECKGESEQSEIVNCILNSARRSTLLRWLIFSRPEPHLRSAFEHAKEEGICWIKEIHVDSPEMQRDVKEYMEKEFRRIAMAYINDVRVRDHWPSPAVMTKLLAAISGLFIYAVTIIKFIGDPMAASPVARLQMVIEAIEGVPLPEGAINPIGAIDTLYRTLIERTPSATLPLTLDVLGMLIVCPLLPPLHFAYLLEVDSSSILNALSSLHSVVAVPSSSKVGEMALHYYHASFADFLINASRAGNLHRSPTVYRNRLVVSFLRILSDNPERMLSVQGSIQAPGELDIEPLLSVFTQLLHITCQHLWQTCTQISSPEAPFLKCTRGSEPFEFVRLRCFSDMIPAEPFLRFLRCLYQSTRKDHELRNLVRTRACSIGLDSQFIDACEGISQPLDLEQDESPKDDLDDSPRYVLLGRGRDTVLILAVPEAVMIYSSEDLGNI</sequence>
<dbReference type="PANTHER" id="PTHR10039">
    <property type="entry name" value="AMELOGENIN"/>
    <property type="match status" value="1"/>
</dbReference>
<accession>A0AAD5VG07</accession>
<dbReference type="AlphaFoldDB" id="A0AAD5VG07"/>
<reference evidence="1" key="1">
    <citation type="submission" date="2022-07" db="EMBL/GenBank/DDBJ databases">
        <title>Genome Sequence of Leucocoprinus birnbaumii.</title>
        <authorList>
            <person name="Buettner E."/>
        </authorList>
    </citation>
    <scope>NUCLEOTIDE SEQUENCE</scope>
    <source>
        <strain evidence="1">VT141</strain>
    </source>
</reference>
<proteinExistence type="predicted"/>
<evidence type="ECO:0008006" key="3">
    <source>
        <dbReference type="Google" id="ProtNLM"/>
    </source>
</evidence>
<dbReference type="EMBL" id="JANIEX010001909">
    <property type="protein sequence ID" value="KAJ3553473.1"/>
    <property type="molecule type" value="Genomic_DNA"/>
</dbReference>
<dbReference type="Proteomes" id="UP001213000">
    <property type="component" value="Unassembled WGS sequence"/>
</dbReference>
<organism evidence="1 2">
    <name type="scientific">Leucocoprinus birnbaumii</name>
    <dbReference type="NCBI Taxonomy" id="56174"/>
    <lineage>
        <taxon>Eukaryota</taxon>
        <taxon>Fungi</taxon>
        <taxon>Dikarya</taxon>
        <taxon>Basidiomycota</taxon>
        <taxon>Agaricomycotina</taxon>
        <taxon>Agaricomycetes</taxon>
        <taxon>Agaricomycetidae</taxon>
        <taxon>Agaricales</taxon>
        <taxon>Agaricineae</taxon>
        <taxon>Agaricaceae</taxon>
        <taxon>Leucocoprinus</taxon>
    </lineage>
</organism>
<evidence type="ECO:0000313" key="2">
    <source>
        <dbReference type="Proteomes" id="UP001213000"/>
    </source>
</evidence>
<protein>
    <recommendedName>
        <fullName evidence="3">NACHT domain-containing protein</fullName>
    </recommendedName>
</protein>
<evidence type="ECO:0000313" key="1">
    <source>
        <dbReference type="EMBL" id="KAJ3553473.1"/>
    </source>
</evidence>
<comment type="caution">
    <text evidence="1">The sequence shown here is derived from an EMBL/GenBank/DDBJ whole genome shotgun (WGS) entry which is preliminary data.</text>
</comment>
<dbReference type="PANTHER" id="PTHR10039:SF15">
    <property type="entry name" value="NACHT DOMAIN-CONTAINING PROTEIN"/>
    <property type="match status" value="1"/>
</dbReference>